<evidence type="ECO:0000313" key="10">
    <source>
        <dbReference type="EMBL" id="MEN7550682.1"/>
    </source>
</evidence>
<feature type="transmembrane region" description="Helical" evidence="9">
    <location>
        <begin position="162"/>
        <end position="183"/>
    </location>
</feature>
<keyword evidence="4" id="KW-1003">Cell membrane</keyword>
<proteinExistence type="inferred from homology"/>
<keyword evidence="8 9" id="KW-0472">Membrane</keyword>
<dbReference type="PANTHER" id="PTHR34308:SF1">
    <property type="entry name" value="COBALAMIN BIOSYNTHESIS PROTEIN CBIB"/>
    <property type="match status" value="1"/>
</dbReference>
<evidence type="ECO:0000256" key="8">
    <source>
        <dbReference type="ARBA" id="ARBA00023136"/>
    </source>
</evidence>
<name>A0AAW9S3G7_9BACT</name>
<dbReference type="PANTHER" id="PTHR34308">
    <property type="entry name" value="COBALAMIN BIOSYNTHESIS PROTEIN CBIB"/>
    <property type="match status" value="1"/>
</dbReference>
<dbReference type="EMBL" id="JBDKWZ010000015">
    <property type="protein sequence ID" value="MEN7550682.1"/>
    <property type="molecule type" value="Genomic_DNA"/>
</dbReference>
<accession>A0AAW9S3G7</accession>
<feature type="transmembrane region" description="Helical" evidence="9">
    <location>
        <begin position="280"/>
        <end position="300"/>
    </location>
</feature>
<evidence type="ECO:0000256" key="1">
    <source>
        <dbReference type="ARBA" id="ARBA00004651"/>
    </source>
</evidence>
<keyword evidence="11" id="KW-1185">Reference proteome</keyword>
<keyword evidence="6 9" id="KW-0812">Transmembrane</keyword>
<comment type="subcellular location">
    <subcellularLocation>
        <location evidence="1">Cell membrane</location>
        <topology evidence="1">Multi-pass membrane protein</topology>
    </subcellularLocation>
</comment>
<sequence>MQSEILYISSLLIAYLVELIFNHYLPITHPIKFLQPLFLSVNRQLKPKRLLLLKVLLFSVISVASTYFVAFYLDFWLMKAHYSLVVLHHVFWLSITLSNTSTIRKGKNLFKLLHTKEELGKARKLFAQYTGSDSSKMTVNELRKAILQYIAHRLCVDLVAPVLYYMLFGLPGLLIYKTLMVIYDTVNRFKHHSSIYTLNRFIHYLIQIVPALCTSLLMILSEGGFIHLLAIINPENFKFNPSKSFPCTALSVLLKYDLSPQQSLTNLPGNLPSISMRKTALIVLRTALLTILLAATLRYLA</sequence>
<evidence type="ECO:0000256" key="9">
    <source>
        <dbReference type="SAM" id="Phobius"/>
    </source>
</evidence>
<protein>
    <submittedName>
        <fullName evidence="10">Cobalamin biosynthesis protein</fullName>
    </submittedName>
</protein>
<dbReference type="RefSeq" id="WP_346823465.1">
    <property type="nucleotide sequence ID" value="NZ_JBDKWZ010000015.1"/>
</dbReference>
<evidence type="ECO:0000313" key="11">
    <source>
        <dbReference type="Proteomes" id="UP001403385"/>
    </source>
</evidence>
<dbReference type="GO" id="GO:0005886">
    <property type="term" value="C:plasma membrane"/>
    <property type="evidence" value="ECO:0007669"/>
    <property type="project" value="UniProtKB-SubCell"/>
</dbReference>
<evidence type="ECO:0000256" key="2">
    <source>
        <dbReference type="ARBA" id="ARBA00004953"/>
    </source>
</evidence>
<evidence type="ECO:0000256" key="3">
    <source>
        <dbReference type="ARBA" id="ARBA00006263"/>
    </source>
</evidence>
<evidence type="ECO:0000256" key="4">
    <source>
        <dbReference type="ARBA" id="ARBA00022475"/>
    </source>
</evidence>
<dbReference type="AlphaFoldDB" id="A0AAW9S3G7"/>
<dbReference type="Proteomes" id="UP001403385">
    <property type="component" value="Unassembled WGS sequence"/>
</dbReference>
<keyword evidence="7 9" id="KW-1133">Transmembrane helix</keyword>
<evidence type="ECO:0000256" key="7">
    <source>
        <dbReference type="ARBA" id="ARBA00022989"/>
    </source>
</evidence>
<feature type="transmembrane region" description="Helical" evidence="9">
    <location>
        <begin position="51"/>
        <end position="73"/>
    </location>
</feature>
<comment type="pathway">
    <text evidence="2">Cofactor biosynthesis; adenosylcobalamin biosynthesis.</text>
</comment>
<evidence type="ECO:0000256" key="6">
    <source>
        <dbReference type="ARBA" id="ARBA00022692"/>
    </source>
</evidence>
<dbReference type="Pfam" id="PF03186">
    <property type="entry name" value="CobD_Cbib"/>
    <property type="match status" value="1"/>
</dbReference>
<reference evidence="10 11" key="1">
    <citation type="submission" date="2024-04" db="EMBL/GenBank/DDBJ databases">
        <title>Novel genus in family Flammeovirgaceae.</title>
        <authorList>
            <person name="Nguyen T.H."/>
            <person name="Vuong T.Q."/>
            <person name="Le H."/>
            <person name="Kim S.-G."/>
        </authorList>
    </citation>
    <scope>NUCLEOTIDE SEQUENCE [LARGE SCALE GENOMIC DNA]</scope>
    <source>
        <strain evidence="10 11">JCM 23209</strain>
    </source>
</reference>
<comment type="caution">
    <text evidence="10">The sequence shown here is derived from an EMBL/GenBank/DDBJ whole genome shotgun (WGS) entry which is preliminary data.</text>
</comment>
<gene>
    <name evidence="10" type="ORF">AAG747_22370</name>
</gene>
<dbReference type="InterPro" id="IPR004485">
    <property type="entry name" value="Cobalamin_biosynth_CobD/CbiB"/>
</dbReference>
<feature type="transmembrane region" description="Helical" evidence="9">
    <location>
        <begin position="204"/>
        <end position="232"/>
    </location>
</feature>
<dbReference type="GO" id="GO:0048472">
    <property type="term" value="F:threonine-phosphate decarboxylase activity"/>
    <property type="evidence" value="ECO:0007669"/>
    <property type="project" value="InterPro"/>
</dbReference>
<dbReference type="GO" id="GO:0009236">
    <property type="term" value="P:cobalamin biosynthetic process"/>
    <property type="evidence" value="ECO:0007669"/>
    <property type="project" value="UniProtKB-KW"/>
</dbReference>
<comment type="similarity">
    <text evidence="3">Belongs to the CobD/CbiB family.</text>
</comment>
<keyword evidence="5" id="KW-0169">Cobalamin biosynthesis</keyword>
<evidence type="ECO:0000256" key="5">
    <source>
        <dbReference type="ARBA" id="ARBA00022573"/>
    </source>
</evidence>
<feature type="transmembrane region" description="Helical" evidence="9">
    <location>
        <begin position="6"/>
        <end position="25"/>
    </location>
</feature>
<organism evidence="10 11">
    <name type="scientific">Rapidithrix thailandica</name>
    <dbReference type="NCBI Taxonomy" id="413964"/>
    <lineage>
        <taxon>Bacteria</taxon>
        <taxon>Pseudomonadati</taxon>
        <taxon>Bacteroidota</taxon>
        <taxon>Cytophagia</taxon>
        <taxon>Cytophagales</taxon>
        <taxon>Flammeovirgaceae</taxon>
        <taxon>Rapidithrix</taxon>
    </lineage>
</organism>